<dbReference type="PANTHER" id="PTHR43117">
    <property type="entry name" value="OSMOPROTECTANT IMPORT ATP-BINDING PROTEIN OSMV"/>
    <property type="match status" value="1"/>
</dbReference>
<evidence type="ECO:0000256" key="3">
    <source>
        <dbReference type="ARBA" id="ARBA00022741"/>
    </source>
</evidence>
<dbReference type="InterPro" id="IPR027417">
    <property type="entry name" value="P-loop_NTPase"/>
</dbReference>
<dbReference type="InterPro" id="IPR003439">
    <property type="entry name" value="ABC_transporter-like_ATP-bd"/>
</dbReference>
<dbReference type="PANTHER" id="PTHR43117:SF4">
    <property type="entry name" value="OSMOPROTECTANT IMPORT ATP-BINDING PROTEIN OSMV"/>
    <property type="match status" value="1"/>
</dbReference>
<dbReference type="SUPFAM" id="SSF52540">
    <property type="entry name" value="P-loop containing nucleoside triphosphate hydrolases"/>
    <property type="match status" value="1"/>
</dbReference>
<accession>A0ABS4MB35</accession>
<dbReference type="PROSITE" id="PS00211">
    <property type="entry name" value="ABC_TRANSPORTER_1"/>
    <property type="match status" value="1"/>
</dbReference>
<dbReference type="RefSeq" id="WP_209685180.1">
    <property type="nucleotide sequence ID" value="NZ_JAGGLU010000001.1"/>
</dbReference>
<keyword evidence="4 6" id="KW-0067">ATP-binding</keyword>
<dbReference type="GO" id="GO:0005524">
    <property type="term" value="F:ATP binding"/>
    <property type="evidence" value="ECO:0007669"/>
    <property type="project" value="UniProtKB-KW"/>
</dbReference>
<comment type="caution">
    <text evidence="6">The sequence shown here is derived from an EMBL/GenBank/DDBJ whole genome shotgun (WGS) entry which is preliminary data.</text>
</comment>
<dbReference type="InterPro" id="IPR003593">
    <property type="entry name" value="AAA+_ATPase"/>
</dbReference>
<protein>
    <submittedName>
        <fullName evidence="6">Osmoprotectant transport system ATP-binding protein</fullName>
    </submittedName>
</protein>
<evidence type="ECO:0000313" key="6">
    <source>
        <dbReference type="EMBL" id="MBP2056891.1"/>
    </source>
</evidence>
<dbReference type="Gene3D" id="3.40.50.300">
    <property type="entry name" value="P-loop containing nucleotide triphosphate hydrolases"/>
    <property type="match status" value="1"/>
</dbReference>
<evidence type="ECO:0000313" key="7">
    <source>
        <dbReference type="Proteomes" id="UP001519292"/>
    </source>
</evidence>
<comment type="similarity">
    <text evidence="1">Belongs to the ABC transporter superfamily.</text>
</comment>
<sequence length="319" mass="36435">MISYQNITKKYGDNIILKNISFQINDNEIFVLVGPSGGGKTTLLKMFNRLVESTSGDIFYNEKNIKDYKIKDLRQEIGYVLQSASLFPNLTVGENITIALEQKKVSKSKRIDRQKQLLRAVGMDPDLYLDRMPNELSGGEQQRVGIIRALAADPPVVLMDEPFYALDPVMRKQLQDLVLNLHHKMGKTILFVTHDMQEAIRMGDRIGVIHAGQLEQVGKPREILQHPATEFVKKFFAGNKMQASLDLESLLKGELGVDPRFYPKTETLPRYHVYSIRDLVKDCSNHPDSLFIAETEFGVFLIEPKRVWNFLLKRVVDND</sequence>
<keyword evidence="7" id="KW-1185">Reference proteome</keyword>
<evidence type="ECO:0000256" key="4">
    <source>
        <dbReference type="ARBA" id="ARBA00022840"/>
    </source>
</evidence>
<dbReference type="SMART" id="SM00382">
    <property type="entry name" value="AAA"/>
    <property type="match status" value="1"/>
</dbReference>
<feature type="domain" description="ABC transporter" evidence="5">
    <location>
        <begin position="2"/>
        <end position="236"/>
    </location>
</feature>
<proteinExistence type="inferred from homology"/>
<evidence type="ECO:0000256" key="2">
    <source>
        <dbReference type="ARBA" id="ARBA00022448"/>
    </source>
</evidence>
<keyword evidence="2" id="KW-0813">Transport</keyword>
<gene>
    <name evidence="6" type="ORF">J2Z60_000053</name>
</gene>
<dbReference type="Proteomes" id="UP001519292">
    <property type="component" value="Unassembled WGS sequence"/>
</dbReference>
<dbReference type="PROSITE" id="PS50893">
    <property type="entry name" value="ABC_TRANSPORTER_2"/>
    <property type="match status" value="1"/>
</dbReference>
<keyword evidence="3" id="KW-0547">Nucleotide-binding</keyword>
<dbReference type="Pfam" id="PF00005">
    <property type="entry name" value="ABC_tran"/>
    <property type="match status" value="1"/>
</dbReference>
<name>A0ABS4MB35_9LACO</name>
<reference evidence="6 7" key="1">
    <citation type="submission" date="2021-03" db="EMBL/GenBank/DDBJ databases">
        <title>Genomic Encyclopedia of Type Strains, Phase IV (KMG-IV): sequencing the most valuable type-strain genomes for metagenomic binning, comparative biology and taxonomic classification.</title>
        <authorList>
            <person name="Goeker M."/>
        </authorList>
    </citation>
    <scope>NUCLEOTIDE SEQUENCE [LARGE SCALE GENOMIC DNA]</scope>
    <source>
        <strain evidence="6 7">DSM 101872</strain>
    </source>
</reference>
<evidence type="ECO:0000259" key="5">
    <source>
        <dbReference type="PROSITE" id="PS50893"/>
    </source>
</evidence>
<dbReference type="EMBL" id="JAGGLU010000001">
    <property type="protein sequence ID" value="MBP2056891.1"/>
    <property type="molecule type" value="Genomic_DNA"/>
</dbReference>
<organism evidence="6 7">
    <name type="scientific">Lactobacillus colini</name>
    <dbReference type="NCBI Taxonomy" id="1819254"/>
    <lineage>
        <taxon>Bacteria</taxon>
        <taxon>Bacillati</taxon>
        <taxon>Bacillota</taxon>
        <taxon>Bacilli</taxon>
        <taxon>Lactobacillales</taxon>
        <taxon>Lactobacillaceae</taxon>
        <taxon>Lactobacillus</taxon>
    </lineage>
</organism>
<evidence type="ECO:0000256" key="1">
    <source>
        <dbReference type="ARBA" id="ARBA00005417"/>
    </source>
</evidence>
<dbReference type="InterPro" id="IPR017871">
    <property type="entry name" value="ABC_transporter-like_CS"/>
</dbReference>